<feature type="compositionally biased region" description="Basic and acidic residues" evidence="2">
    <location>
        <begin position="1"/>
        <end position="25"/>
    </location>
</feature>
<dbReference type="PANTHER" id="PTHR33392">
    <property type="entry name" value="POLYISOPRENYL-TEICHOIC ACID--PEPTIDOGLYCAN TEICHOIC ACID TRANSFERASE TAGU"/>
    <property type="match status" value="1"/>
</dbReference>
<dbReference type="GeneID" id="77465518"/>
<evidence type="ECO:0000256" key="1">
    <source>
        <dbReference type="ARBA" id="ARBA00006068"/>
    </source>
</evidence>
<protein>
    <submittedName>
        <fullName evidence="5">Transcriptional regulator YvhJ</fullName>
    </submittedName>
</protein>
<organism evidence="5 6">
    <name type="scientific">Collinsella intestinalis</name>
    <dbReference type="NCBI Taxonomy" id="147207"/>
    <lineage>
        <taxon>Bacteria</taxon>
        <taxon>Bacillati</taxon>
        <taxon>Actinomycetota</taxon>
        <taxon>Coriobacteriia</taxon>
        <taxon>Coriobacteriales</taxon>
        <taxon>Coriobacteriaceae</taxon>
        <taxon>Collinsella</taxon>
    </lineage>
</organism>
<keyword evidence="3" id="KW-0472">Membrane</keyword>
<evidence type="ECO:0000259" key="4">
    <source>
        <dbReference type="Pfam" id="PF03816"/>
    </source>
</evidence>
<dbReference type="RefSeq" id="WP_152063225.1">
    <property type="nucleotide sequence ID" value="NZ_CABWIC010000007.1"/>
</dbReference>
<dbReference type="InterPro" id="IPR004474">
    <property type="entry name" value="LytR_CpsA_psr"/>
</dbReference>
<dbReference type="EMBL" id="CABWIC010000007">
    <property type="protein sequence ID" value="VWL92325.1"/>
    <property type="molecule type" value="Genomic_DNA"/>
</dbReference>
<evidence type="ECO:0000313" key="6">
    <source>
        <dbReference type="Proteomes" id="UP000405524"/>
    </source>
</evidence>
<evidence type="ECO:0000256" key="2">
    <source>
        <dbReference type="SAM" id="MobiDB-lite"/>
    </source>
</evidence>
<gene>
    <name evidence="5" type="primary">yvhJ_1</name>
    <name evidence="5" type="ORF">JKKLCJKK_00533</name>
</gene>
<dbReference type="Proteomes" id="UP000405524">
    <property type="component" value="Unassembled WGS sequence"/>
</dbReference>
<dbReference type="Pfam" id="PF03816">
    <property type="entry name" value="LytR_cpsA_psr"/>
    <property type="match status" value="1"/>
</dbReference>
<comment type="similarity">
    <text evidence="1">Belongs to the LytR/CpsA/Psr (LCP) family.</text>
</comment>
<feature type="transmembrane region" description="Helical" evidence="3">
    <location>
        <begin position="86"/>
        <end position="109"/>
    </location>
</feature>
<accession>A0A5K1IUG4</accession>
<name>A0A5K1IUG4_9ACTN</name>
<proteinExistence type="inferred from homology"/>
<keyword evidence="3" id="KW-0812">Transmembrane</keyword>
<sequence length="411" mass="45188">MTDERPYGRHFAPRYEDDCIEDPHGPEPVSAPVEQVQEADRPDCESSCVSSECAESSEDVDCQAEAAEQASEDIDQSDTKPSRKRVVGITVLVVLFIIAMIAAGIALFVNHSIAQGRRKFEDSMQQMIDQSGSTIEHDGVTYRLNENMVTVAFIGFDGNVTNITSGDPTTGQSDTIMVLALNADTGKSTCILIPRDSWVDVDTYIAGSYSGQQKMQICLQYTYGSSNEESSQLVAQCASRVLSGIPIDHYFTLNVKGVGPLADAIGGVKVTPVKSVEKYDIFEGEETVLNGRRAQEYVQYRDYHVDISTLERQERQLSFINAFANQVLTAASGDPAKLISLYQTALQYTWTNLGMEEFSYMASIMAKHGATDFEIRTLEGEFSSQNGHAVLYLDQDSVAQTVLDVFYSPVS</sequence>
<dbReference type="PANTHER" id="PTHR33392:SF6">
    <property type="entry name" value="POLYISOPRENYL-TEICHOIC ACID--PEPTIDOGLYCAN TEICHOIC ACID TRANSFERASE TAGU"/>
    <property type="match status" value="1"/>
</dbReference>
<feature type="domain" description="Cell envelope-related transcriptional attenuator" evidence="4">
    <location>
        <begin position="173"/>
        <end position="327"/>
    </location>
</feature>
<evidence type="ECO:0000313" key="5">
    <source>
        <dbReference type="EMBL" id="VWL92325.1"/>
    </source>
</evidence>
<keyword evidence="3" id="KW-1133">Transmembrane helix</keyword>
<feature type="compositionally biased region" description="Low complexity" evidence="2">
    <location>
        <begin position="45"/>
        <end position="54"/>
    </location>
</feature>
<dbReference type="OrthoDB" id="3172933at2"/>
<dbReference type="Gene3D" id="3.40.630.190">
    <property type="entry name" value="LCP protein"/>
    <property type="match status" value="1"/>
</dbReference>
<evidence type="ECO:0000256" key="3">
    <source>
        <dbReference type="SAM" id="Phobius"/>
    </source>
</evidence>
<feature type="region of interest" description="Disordered" evidence="2">
    <location>
        <begin position="1"/>
        <end position="81"/>
    </location>
</feature>
<dbReference type="InterPro" id="IPR050922">
    <property type="entry name" value="LytR/CpsA/Psr_CW_biosynth"/>
</dbReference>
<reference evidence="5 6" key="1">
    <citation type="submission" date="2019-10" db="EMBL/GenBank/DDBJ databases">
        <authorList>
            <person name="Wolf R A."/>
        </authorList>
    </citation>
    <scope>NUCLEOTIDE SEQUENCE [LARGE SCALE GENOMIC DNA]</scope>
    <source>
        <strain evidence="5">Collinsella_intestinalis_DSM_13632</strain>
    </source>
</reference>
<dbReference type="AlphaFoldDB" id="A0A5K1IUG4"/>